<evidence type="ECO:0000313" key="2">
    <source>
        <dbReference type="Proteomes" id="UP000006230"/>
    </source>
</evidence>
<sequence length="334" mass="34909">MARLNKTYLLAAATVGAALAIGFVMQNGGYLRSADRAPETGIVVSDITDTSSAAMPRLPVEAALAPDLDHGLDLLEPAAATDETDVEATPAVVAVQSEPQPDSLAAAPDCTVRLTAEPRAGAMVALSLRAPCYASEQVTIHHQGLMFTEFTGPEGQLAIDVPALAQKALFIAAFDNDDGATAIAEVSALPFYDRVALQWRGDSGLQLHAREFGADYFSEGHVWAAATGDMGRTAKGVGGFLTRLGNPDTLTPRMAEIYSFPAGAARKTGAVAVSVEAELTDANCGNAVEAQTLELRGEAGLQVHDLSLEMPDCDSVGDFLVLKNLIEDLKIASN</sequence>
<comment type="caution">
    <text evidence="1">The sequence shown here is derived from an EMBL/GenBank/DDBJ whole genome shotgun (WGS) entry which is preliminary data.</text>
</comment>
<keyword evidence="2" id="KW-1185">Reference proteome</keyword>
<dbReference type="HOGENOM" id="CLU_052957_0_0_5"/>
<name>Q0FVL9_SALBH</name>
<evidence type="ECO:0000313" key="1">
    <source>
        <dbReference type="EMBL" id="EAU48107.1"/>
    </source>
</evidence>
<dbReference type="eggNOG" id="ENOG502ZH0U">
    <property type="taxonomic scope" value="Bacteria"/>
</dbReference>
<accession>Q0FVL9</accession>
<dbReference type="STRING" id="314265.R2601_14115"/>
<organism evidence="1 2">
    <name type="scientific">Salipiger bermudensis (strain DSM 26914 / JCM 13377 / KCTC 12554 / HTCC2601)</name>
    <name type="common">Pelagibaca bermudensis</name>
    <dbReference type="NCBI Taxonomy" id="314265"/>
    <lineage>
        <taxon>Bacteria</taxon>
        <taxon>Pseudomonadati</taxon>
        <taxon>Pseudomonadota</taxon>
        <taxon>Alphaproteobacteria</taxon>
        <taxon>Rhodobacterales</taxon>
        <taxon>Roseobacteraceae</taxon>
        <taxon>Salipiger</taxon>
    </lineage>
</organism>
<dbReference type="RefSeq" id="WP_007795309.1">
    <property type="nucleotide sequence ID" value="NZ_DS022276.1"/>
</dbReference>
<gene>
    <name evidence="1" type="ORF">R2601_14115</name>
</gene>
<dbReference type="EMBL" id="AATQ01000002">
    <property type="protein sequence ID" value="EAU48107.1"/>
    <property type="molecule type" value="Genomic_DNA"/>
</dbReference>
<reference evidence="1 2" key="1">
    <citation type="journal article" date="2010" name="J. Bacteriol.">
        <title>Genome sequences of Pelagibaca bermudensis HTCC2601T and Maritimibacter alkaliphilus HTCC2654T, the type strains of two marine Roseobacter genera.</title>
        <authorList>
            <person name="Thrash J.C."/>
            <person name="Cho J.C."/>
            <person name="Ferriera S."/>
            <person name="Johnson J."/>
            <person name="Vergin K.L."/>
            <person name="Giovannoni S.J."/>
        </authorList>
    </citation>
    <scope>NUCLEOTIDE SEQUENCE [LARGE SCALE GENOMIC DNA]</scope>
    <source>
        <strain evidence="2">DSM 26914 / JCM 13377 / KCTC 12554 / HTCC2601</strain>
    </source>
</reference>
<dbReference type="Proteomes" id="UP000006230">
    <property type="component" value="Unassembled WGS sequence"/>
</dbReference>
<dbReference type="OrthoDB" id="7956241at2"/>
<protein>
    <submittedName>
        <fullName evidence="1">Translocase</fullName>
    </submittedName>
</protein>
<dbReference type="AlphaFoldDB" id="Q0FVL9"/>
<proteinExistence type="predicted"/>